<evidence type="ECO:0000256" key="1">
    <source>
        <dbReference type="SAM" id="MobiDB-lite"/>
    </source>
</evidence>
<gene>
    <name evidence="2" type="ORF">SCFA_1270004</name>
</gene>
<feature type="region of interest" description="Disordered" evidence="1">
    <location>
        <begin position="35"/>
        <end position="59"/>
    </location>
</feature>
<evidence type="ECO:0000313" key="2">
    <source>
        <dbReference type="EMBL" id="VFU12116.1"/>
    </source>
</evidence>
<proteinExistence type="predicted"/>
<name>A0A485LV63_9ZZZZ</name>
<accession>A0A485LV63</accession>
<dbReference type="AlphaFoldDB" id="A0A485LV63"/>
<reference evidence="2" key="1">
    <citation type="submission" date="2019-03" db="EMBL/GenBank/DDBJ databases">
        <authorList>
            <person name="Hao L."/>
        </authorList>
    </citation>
    <scope>NUCLEOTIDE SEQUENCE</scope>
</reference>
<dbReference type="EMBL" id="CAADRM010000032">
    <property type="protein sequence ID" value="VFU12116.1"/>
    <property type="molecule type" value="Genomic_DNA"/>
</dbReference>
<sequence>MPVVISEREMTHRTWETALPGVREKEILCCIVGRPHDAPVQGKGEKRHEDTGALEGNYN</sequence>
<organism evidence="2">
    <name type="scientific">anaerobic digester metagenome</name>
    <dbReference type="NCBI Taxonomy" id="1263854"/>
    <lineage>
        <taxon>unclassified sequences</taxon>
        <taxon>metagenomes</taxon>
        <taxon>ecological metagenomes</taxon>
    </lineage>
</organism>
<protein>
    <submittedName>
        <fullName evidence="2">Uncharacterized protein</fullName>
    </submittedName>
</protein>